<dbReference type="GeneID" id="65536891"/>
<evidence type="ECO:0000259" key="6">
    <source>
        <dbReference type="Pfam" id="PF05154"/>
    </source>
</evidence>
<evidence type="ECO:0000256" key="3">
    <source>
        <dbReference type="ARBA" id="ARBA00022989"/>
    </source>
</evidence>
<keyword evidence="8" id="KW-1185">Reference proteome</keyword>
<dbReference type="RefSeq" id="WP_084274053.1">
    <property type="nucleotide sequence ID" value="NZ_CAJTAP010000044.1"/>
</dbReference>
<dbReference type="EMBL" id="CP015402">
    <property type="protein sequence ID" value="ANU63757.1"/>
    <property type="molecule type" value="Genomic_DNA"/>
</dbReference>
<dbReference type="KEGG" id="pary:A4V02_08455"/>
<evidence type="ECO:0000256" key="5">
    <source>
        <dbReference type="SAM" id="Phobius"/>
    </source>
</evidence>
<dbReference type="GO" id="GO:0016020">
    <property type="term" value="C:membrane"/>
    <property type="evidence" value="ECO:0007669"/>
    <property type="project" value="UniProtKB-SubCell"/>
</dbReference>
<proteinExistence type="predicted"/>
<feature type="transmembrane region" description="Helical" evidence="5">
    <location>
        <begin position="61"/>
        <end position="88"/>
    </location>
</feature>
<gene>
    <name evidence="7" type="ORF">A4V02_08455</name>
</gene>
<feature type="domain" description="TM2" evidence="6">
    <location>
        <begin position="32"/>
        <end position="84"/>
    </location>
</feature>
<dbReference type="Proteomes" id="UP000186351">
    <property type="component" value="Chromosome"/>
</dbReference>
<name>A0A1B1SAD9_9BACT</name>
<dbReference type="InterPro" id="IPR007829">
    <property type="entry name" value="TM2"/>
</dbReference>
<evidence type="ECO:0000313" key="7">
    <source>
        <dbReference type="EMBL" id="ANU63757.1"/>
    </source>
</evidence>
<keyword evidence="2 5" id="KW-0812">Transmembrane</keyword>
<evidence type="ECO:0000313" key="8">
    <source>
        <dbReference type="Proteomes" id="UP000186351"/>
    </source>
</evidence>
<keyword evidence="4 5" id="KW-0472">Membrane</keyword>
<comment type="subcellular location">
    <subcellularLocation>
        <location evidence="1">Membrane</location>
        <topology evidence="1">Multi-pass membrane protein</topology>
    </subcellularLocation>
</comment>
<feature type="transmembrane region" description="Helical" evidence="5">
    <location>
        <begin position="37"/>
        <end position="55"/>
    </location>
</feature>
<evidence type="ECO:0000256" key="4">
    <source>
        <dbReference type="ARBA" id="ARBA00023136"/>
    </source>
</evidence>
<evidence type="ECO:0000256" key="1">
    <source>
        <dbReference type="ARBA" id="ARBA00004141"/>
    </source>
</evidence>
<protein>
    <recommendedName>
        <fullName evidence="6">TM2 domain-containing protein</fullName>
    </recommendedName>
</protein>
<accession>A0A1Z2XI91</accession>
<reference evidence="8" key="1">
    <citation type="submission" date="2016-04" db="EMBL/GenBank/DDBJ databases">
        <title>Complete Genome Sequences of Twelve Strains of a Stable Defined Moderately Diverse Mouse Microbiota 2 (sDMDMm2).</title>
        <authorList>
            <person name="Uchimura Y."/>
            <person name="Wyss M."/>
            <person name="Brugiroux S."/>
            <person name="Limenitakis J.P."/>
            <person name="Stecher B."/>
            <person name="McCoy K.D."/>
            <person name="Macpherson A.J."/>
        </authorList>
    </citation>
    <scope>NUCLEOTIDE SEQUENCE [LARGE SCALE GENOMIC DNA]</scope>
    <source>
        <strain evidence="8">YL27</strain>
    </source>
</reference>
<dbReference type="Pfam" id="PF05154">
    <property type="entry name" value="TM2"/>
    <property type="match status" value="1"/>
</dbReference>
<keyword evidence="3 5" id="KW-1133">Transmembrane helix</keyword>
<evidence type="ECO:0000256" key="2">
    <source>
        <dbReference type="ARBA" id="ARBA00022692"/>
    </source>
</evidence>
<organism evidence="7 8">
    <name type="scientific">Muribaculum intestinale</name>
    <dbReference type="NCBI Taxonomy" id="1796646"/>
    <lineage>
        <taxon>Bacteria</taxon>
        <taxon>Pseudomonadati</taxon>
        <taxon>Bacteroidota</taxon>
        <taxon>Bacteroidia</taxon>
        <taxon>Bacteroidales</taxon>
        <taxon>Muribaculaceae</taxon>
        <taxon>Muribaculum</taxon>
    </lineage>
</organism>
<accession>A0A1B1SAD9</accession>
<sequence length="108" mass="11868">MNQNNNYSTPNMGGQCPNPPQANDVFASDRYGKSRGVCALLAIFLGGFGVQYFYLGKTTAGIIALIGTWVLCGIPSILWLIQGILMFVMSPEDFERKYEATTSTFPLF</sequence>
<dbReference type="AlphaFoldDB" id="A0A1B1SAD9"/>